<evidence type="ECO:0000313" key="2">
    <source>
        <dbReference type="Ensembl" id="ENSONIP00000053925.1"/>
    </source>
</evidence>
<dbReference type="InterPro" id="IPR047271">
    <property type="entry name" value="Ephexin-like"/>
</dbReference>
<organism evidence="2 3">
    <name type="scientific">Oreochromis niloticus</name>
    <name type="common">Nile tilapia</name>
    <name type="synonym">Tilapia nilotica</name>
    <dbReference type="NCBI Taxonomy" id="8128"/>
    <lineage>
        <taxon>Eukaryota</taxon>
        <taxon>Metazoa</taxon>
        <taxon>Chordata</taxon>
        <taxon>Craniata</taxon>
        <taxon>Vertebrata</taxon>
        <taxon>Euteleostomi</taxon>
        <taxon>Actinopterygii</taxon>
        <taxon>Neopterygii</taxon>
        <taxon>Teleostei</taxon>
        <taxon>Neoteleostei</taxon>
        <taxon>Acanthomorphata</taxon>
        <taxon>Ovalentaria</taxon>
        <taxon>Cichlomorphae</taxon>
        <taxon>Cichliformes</taxon>
        <taxon>Cichlidae</taxon>
        <taxon>African cichlids</taxon>
        <taxon>Pseudocrenilabrinae</taxon>
        <taxon>Oreochromini</taxon>
        <taxon>Oreochromis</taxon>
    </lineage>
</organism>
<dbReference type="PROSITE" id="PS50010">
    <property type="entry name" value="DH_2"/>
    <property type="match status" value="1"/>
</dbReference>
<dbReference type="PANTHER" id="PTHR12845:SF7">
    <property type="entry name" value="RHO GUANINE NUCLEOTIDE EXCHANGE FACTOR 15"/>
    <property type="match status" value="1"/>
</dbReference>
<dbReference type="GO" id="GO:0005085">
    <property type="term" value="F:guanyl-nucleotide exchange factor activity"/>
    <property type="evidence" value="ECO:0007669"/>
    <property type="project" value="InterPro"/>
</dbReference>
<dbReference type="AlphaFoldDB" id="A0A669D6J0"/>
<dbReference type="SMART" id="SM00325">
    <property type="entry name" value="RhoGEF"/>
    <property type="match status" value="1"/>
</dbReference>
<reference evidence="2" key="3">
    <citation type="submission" date="2025-09" db="UniProtKB">
        <authorList>
            <consortium name="Ensembl"/>
        </authorList>
    </citation>
    <scope>IDENTIFICATION</scope>
</reference>
<dbReference type="InterPro" id="IPR035899">
    <property type="entry name" value="DBL_dom_sf"/>
</dbReference>
<dbReference type="InterPro" id="IPR000219">
    <property type="entry name" value="DH_dom"/>
</dbReference>
<dbReference type="Gene3D" id="1.20.900.10">
    <property type="entry name" value="Dbl homology (DH) domain"/>
    <property type="match status" value="1"/>
</dbReference>
<evidence type="ECO:0000259" key="1">
    <source>
        <dbReference type="PROSITE" id="PS50010"/>
    </source>
</evidence>
<dbReference type="Proteomes" id="UP000005207">
    <property type="component" value="Linkage group LG3"/>
</dbReference>
<protein>
    <recommendedName>
        <fullName evidence="1">DH domain-containing protein</fullName>
    </recommendedName>
</protein>
<dbReference type="PANTHER" id="PTHR12845">
    <property type="entry name" value="GUANINE NUCLEOTIDE EXCHANGE FACTOR"/>
    <property type="match status" value="1"/>
</dbReference>
<dbReference type="Ensembl" id="ENSONIT00000078633.1">
    <property type="protein sequence ID" value="ENSONIP00000053925.1"/>
    <property type="gene ID" value="ENSONIG00000037986.1"/>
</dbReference>
<accession>A0A669D6J0</accession>
<dbReference type="InParanoid" id="A0A669D6J0"/>
<dbReference type="Pfam" id="PF00621">
    <property type="entry name" value="RhoGEF"/>
    <property type="match status" value="1"/>
</dbReference>
<name>A0A669D6J0_ORENI</name>
<dbReference type="GeneTree" id="ENSGT01030000234571"/>
<keyword evidence="3" id="KW-1185">Reference proteome</keyword>
<reference evidence="2" key="2">
    <citation type="submission" date="2025-08" db="UniProtKB">
        <authorList>
            <consortium name="Ensembl"/>
        </authorList>
    </citation>
    <scope>IDENTIFICATION</scope>
</reference>
<dbReference type="SUPFAM" id="SSF48065">
    <property type="entry name" value="DBL homology domain (DH-domain)"/>
    <property type="match status" value="1"/>
</dbReference>
<proteinExistence type="predicted"/>
<reference evidence="3" key="1">
    <citation type="submission" date="2012-01" db="EMBL/GenBank/DDBJ databases">
        <title>The Genome Sequence of Oreochromis niloticus (Nile Tilapia).</title>
        <authorList>
            <consortium name="Broad Institute Genome Assembly Team"/>
            <consortium name="Broad Institute Sequencing Platform"/>
            <person name="Di Palma F."/>
            <person name="Johnson J."/>
            <person name="Lander E.S."/>
            <person name="Lindblad-Toh K."/>
        </authorList>
    </citation>
    <scope>NUCLEOTIDE SEQUENCE [LARGE SCALE GENOMIC DNA]</scope>
</reference>
<evidence type="ECO:0000313" key="3">
    <source>
        <dbReference type="Proteomes" id="UP000005207"/>
    </source>
</evidence>
<dbReference type="OMA" id="MMYQENT"/>
<feature type="domain" description="DH" evidence="1">
    <location>
        <begin position="1"/>
        <end position="147"/>
    </location>
</feature>
<sequence length="234" mass="27735">MFEVLTSEISYLRSLHVLTEHFMESRELEETMIIRDRKTLFSNILKIREVSERFLKDLDERIFQNVVFSDICDIINYHAKHNFPAYIDYVRNQIYQEKIFTELMKSNLQFSAVITRLQESPQCQRLPFMSFLLLPFQRITRIKMLIEVSSITQFLLSMSYCINISGLTVTRSQPINIMNVQQKDLQQLCDAVMSTWTKISEECFQRLVESMSQVIKRSLKAKWSPTCTSKDHTY</sequence>